<dbReference type="NCBIfam" id="TIGR00099">
    <property type="entry name" value="Cof-subfamily"/>
    <property type="match status" value="1"/>
</dbReference>
<dbReference type="InterPro" id="IPR036412">
    <property type="entry name" value="HAD-like_sf"/>
</dbReference>
<proteinExistence type="predicted"/>
<dbReference type="AlphaFoldDB" id="E6PDQ8"/>
<dbReference type="EMBL" id="CABL01000002">
    <property type="protein sequence ID" value="CBH74593.1"/>
    <property type="molecule type" value="Genomic_DNA"/>
</dbReference>
<dbReference type="PANTHER" id="PTHR10000">
    <property type="entry name" value="PHOSPHOSERINE PHOSPHATASE"/>
    <property type="match status" value="1"/>
</dbReference>
<reference evidence="1" key="1">
    <citation type="submission" date="2009-10" db="EMBL/GenBank/DDBJ databases">
        <title>Diversity of trophic interactions inside an arsenic-rich microbial ecosystem.</title>
        <authorList>
            <person name="Bertin P.N."/>
            <person name="Heinrich-Salmeron A."/>
            <person name="Pelletier E."/>
            <person name="Goulhen-Chollet F."/>
            <person name="Arsene-Ploetze F."/>
            <person name="Gallien S."/>
            <person name="Calteau A."/>
            <person name="Vallenet D."/>
            <person name="Casiot C."/>
            <person name="Chane-Woon-Ming B."/>
            <person name="Giloteaux L."/>
            <person name="Barakat M."/>
            <person name="Bonnefoy V."/>
            <person name="Bruneel O."/>
            <person name="Chandler M."/>
            <person name="Cleiss J."/>
            <person name="Duran R."/>
            <person name="Elbaz-Poulichet F."/>
            <person name="Fonknechten N."/>
            <person name="Lauga B."/>
            <person name="Mornico D."/>
            <person name="Ortet P."/>
            <person name="Schaeffer C."/>
            <person name="Siguier P."/>
            <person name="Alexander Thil Smith A."/>
            <person name="Van Dorsselaer A."/>
            <person name="Weissenbach J."/>
            <person name="Medigue C."/>
            <person name="Le Paslier D."/>
        </authorList>
    </citation>
    <scope>NUCLEOTIDE SEQUENCE</scope>
</reference>
<organism evidence="1">
    <name type="scientific">mine drainage metagenome</name>
    <dbReference type="NCBI Taxonomy" id="410659"/>
    <lineage>
        <taxon>unclassified sequences</taxon>
        <taxon>metagenomes</taxon>
        <taxon>ecological metagenomes</taxon>
    </lineage>
</organism>
<dbReference type="GO" id="GO:0000287">
    <property type="term" value="F:magnesium ion binding"/>
    <property type="evidence" value="ECO:0007669"/>
    <property type="project" value="TreeGrafter"/>
</dbReference>
<dbReference type="GO" id="GO:0016791">
    <property type="term" value="F:phosphatase activity"/>
    <property type="evidence" value="ECO:0007669"/>
    <property type="project" value="TreeGrafter"/>
</dbReference>
<dbReference type="Gene3D" id="3.30.1240.10">
    <property type="match status" value="1"/>
</dbReference>
<accession>E6PDQ8</accession>
<comment type="caution">
    <text evidence="1">The sequence shown here is derived from an EMBL/GenBank/DDBJ whole genome shotgun (WGS) entry which is preliminary data.</text>
</comment>
<dbReference type="InterPro" id="IPR000150">
    <property type="entry name" value="Cof"/>
</dbReference>
<dbReference type="Pfam" id="PF08282">
    <property type="entry name" value="Hydrolase_3"/>
    <property type="match status" value="1"/>
</dbReference>
<dbReference type="InterPro" id="IPR006379">
    <property type="entry name" value="HAD-SF_hydro_IIB"/>
</dbReference>
<sequence>MSVDLVAFDLDGTLVGRDSQISARVRACVAAMLAQGTASCIVTGRMFRAAAPFVRELGLRAPTICYQGAWIVDTESERRLFDRPIAPELVREILDEFTAEGPHLQLYADDRYYCERNNRFAALYASLAGIAPIVGPIRERFANRSATKAVIVSDPDIAAQVELRARRRFGDRLYITRSYPEFVEMLDPTVDKGSALQFVAQGLGIPMERVLAIGDSWNDLPIIERAGIGVAMGNAPVEVRERADAVVGAVDEDGVCDALERFVLR</sequence>
<dbReference type="SFLD" id="SFLDS00003">
    <property type="entry name" value="Haloacid_Dehalogenase"/>
    <property type="match status" value="1"/>
</dbReference>
<dbReference type="InterPro" id="IPR023214">
    <property type="entry name" value="HAD_sf"/>
</dbReference>
<dbReference type="CDD" id="cd07516">
    <property type="entry name" value="HAD_Pase"/>
    <property type="match status" value="1"/>
</dbReference>
<dbReference type="SFLD" id="SFLDG01140">
    <property type="entry name" value="C2.B:_Phosphomannomutase_and_P"/>
    <property type="match status" value="1"/>
</dbReference>
<keyword evidence="1" id="KW-0378">Hydrolase</keyword>
<dbReference type="SUPFAM" id="SSF56784">
    <property type="entry name" value="HAD-like"/>
    <property type="match status" value="1"/>
</dbReference>
<dbReference type="NCBIfam" id="TIGR01484">
    <property type="entry name" value="HAD-SF-IIB"/>
    <property type="match status" value="1"/>
</dbReference>
<dbReference type="PANTHER" id="PTHR10000:SF8">
    <property type="entry name" value="HAD SUPERFAMILY HYDROLASE-LIKE, TYPE 3"/>
    <property type="match status" value="1"/>
</dbReference>
<protein>
    <submittedName>
        <fullName evidence="1">Cof-like hydrolase</fullName>
    </submittedName>
</protein>
<dbReference type="GO" id="GO:0005829">
    <property type="term" value="C:cytosol"/>
    <property type="evidence" value="ECO:0007669"/>
    <property type="project" value="TreeGrafter"/>
</dbReference>
<dbReference type="PROSITE" id="PS01229">
    <property type="entry name" value="COF_2"/>
    <property type="match status" value="1"/>
</dbReference>
<dbReference type="Gene3D" id="3.40.50.1000">
    <property type="entry name" value="HAD superfamily/HAD-like"/>
    <property type="match status" value="1"/>
</dbReference>
<evidence type="ECO:0000313" key="1">
    <source>
        <dbReference type="EMBL" id="CBH74593.1"/>
    </source>
</evidence>
<name>E6PDQ8_9ZZZZ</name>
<gene>
    <name evidence="1" type="ORF">CARN1_1696</name>
</gene>